<dbReference type="SUPFAM" id="SSF53041">
    <property type="entry name" value="Resolvase-like"/>
    <property type="match status" value="1"/>
</dbReference>
<dbReference type="InterPro" id="IPR006119">
    <property type="entry name" value="Resolv_N"/>
</dbReference>
<dbReference type="Pfam" id="PF00239">
    <property type="entry name" value="Resolvase"/>
    <property type="match status" value="1"/>
</dbReference>
<evidence type="ECO:0000256" key="1">
    <source>
        <dbReference type="ARBA" id="ARBA00023125"/>
    </source>
</evidence>
<dbReference type="AlphaFoldDB" id="A0A9X0R606"/>
<dbReference type="Gene3D" id="3.40.50.1390">
    <property type="entry name" value="Resolvase, N-terminal catalytic domain"/>
    <property type="match status" value="1"/>
</dbReference>
<keyword evidence="5" id="KW-1185">Reference proteome</keyword>
<dbReference type="PANTHER" id="PTHR30461:SF2">
    <property type="entry name" value="SERINE RECOMBINASE PINE-RELATED"/>
    <property type="match status" value="1"/>
</dbReference>
<dbReference type="PANTHER" id="PTHR30461">
    <property type="entry name" value="DNA-INVERTASE FROM LAMBDOID PROPHAGE"/>
    <property type="match status" value="1"/>
</dbReference>
<dbReference type="InterPro" id="IPR036162">
    <property type="entry name" value="Resolvase-like_N_sf"/>
</dbReference>
<keyword evidence="1" id="KW-0238">DNA-binding</keyword>
<dbReference type="EMBL" id="JACOMF010000138">
    <property type="protein sequence ID" value="MBC4019203.1"/>
    <property type="molecule type" value="Genomic_DNA"/>
</dbReference>
<dbReference type="SMART" id="SM00857">
    <property type="entry name" value="Resolvase"/>
    <property type="match status" value="1"/>
</dbReference>
<organism evidence="4 5">
    <name type="scientific">Siccirubricoccus deserti</name>
    <dbReference type="NCBI Taxonomy" id="2013562"/>
    <lineage>
        <taxon>Bacteria</taxon>
        <taxon>Pseudomonadati</taxon>
        <taxon>Pseudomonadota</taxon>
        <taxon>Alphaproteobacteria</taxon>
        <taxon>Acetobacterales</taxon>
        <taxon>Roseomonadaceae</taxon>
        <taxon>Siccirubricoccus</taxon>
    </lineage>
</organism>
<gene>
    <name evidence="4" type="ORF">H7965_28705</name>
</gene>
<dbReference type="GO" id="GO:0000150">
    <property type="term" value="F:DNA strand exchange activity"/>
    <property type="evidence" value="ECO:0007669"/>
    <property type="project" value="InterPro"/>
</dbReference>
<reference evidence="4" key="1">
    <citation type="submission" date="2020-08" db="EMBL/GenBank/DDBJ databases">
        <authorList>
            <person name="Hu Y."/>
            <person name="Nguyen S.V."/>
            <person name="Li F."/>
            <person name="Fanning S."/>
        </authorList>
    </citation>
    <scope>NUCLEOTIDE SEQUENCE</scope>
    <source>
        <strain evidence="4">SYSU D8009</strain>
    </source>
</reference>
<feature type="domain" description="Resolvase/invertase-type recombinase catalytic" evidence="3">
    <location>
        <begin position="113"/>
        <end position="236"/>
    </location>
</feature>
<evidence type="ECO:0000256" key="2">
    <source>
        <dbReference type="ARBA" id="ARBA00023172"/>
    </source>
</evidence>
<evidence type="ECO:0000259" key="3">
    <source>
        <dbReference type="SMART" id="SM00857"/>
    </source>
</evidence>
<dbReference type="Proteomes" id="UP000600101">
    <property type="component" value="Unassembled WGS sequence"/>
</dbReference>
<comment type="caution">
    <text evidence="4">The sequence shown here is derived from an EMBL/GenBank/DDBJ whole genome shotgun (WGS) entry which is preliminary data.</text>
</comment>
<proteinExistence type="predicted"/>
<dbReference type="InterPro" id="IPR050639">
    <property type="entry name" value="SSR_resolvase"/>
</dbReference>
<evidence type="ECO:0000313" key="4">
    <source>
        <dbReference type="EMBL" id="MBC4019203.1"/>
    </source>
</evidence>
<evidence type="ECO:0000313" key="5">
    <source>
        <dbReference type="Proteomes" id="UP000600101"/>
    </source>
</evidence>
<accession>A0A9X0R606</accession>
<protein>
    <submittedName>
        <fullName evidence="4">Recombinase family protein</fullName>
    </submittedName>
</protein>
<sequence>MTLSDTQRQILAAAAQHEHRLAIAPRGLPAAARNAVFRSMLKHGLLAEITAPAEYAGLGWRQDEAVDWIALRLADGGLQAIREAAAKGSSEPSIETMTALPRSESPAAAMPNPVVWQRRNRRSPWRPYTGQGWTLVAEYSDIASGKDDRRPGFQAALARCRQLGAVLVAARLDRITRRAHTLSALLEEGYAIRAADMPGADDLMMRIYAAMAQKERELISERTQAALAAAKARGKALGGDRGYRPACGPDATAAALARRRSAERAAHRLALEVERLRHEGGRRPGCHRTGTERARCAGAVRAWILDAYNSGKGAGTGGGALGSELDYRFEWPGRL</sequence>
<keyword evidence="2" id="KW-0233">DNA recombination</keyword>
<name>A0A9X0R606_9PROT</name>
<dbReference type="GO" id="GO:0003677">
    <property type="term" value="F:DNA binding"/>
    <property type="evidence" value="ECO:0007669"/>
    <property type="project" value="UniProtKB-KW"/>
</dbReference>